<evidence type="ECO:0000313" key="2">
    <source>
        <dbReference type="Proteomes" id="UP000015105"/>
    </source>
</evidence>
<dbReference type="EnsemblPlants" id="AET4Gv20366100.7">
    <property type="protein sequence ID" value="AET4Gv20366100.7"/>
    <property type="gene ID" value="AET4Gv20366100"/>
</dbReference>
<reference evidence="2" key="2">
    <citation type="journal article" date="2017" name="Nat. Plants">
        <title>The Aegilops tauschii genome reveals multiple impacts of transposons.</title>
        <authorList>
            <person name="Zhao G."/>
            <person name="Zou C."/>
            <person name="Li K."/>
            <person name="Wang K."/>
            <person name="Li T."/>
            <person name="Gao L."/>
            <person name="Zhang X."/>
            <person name="Wang H."/>
            <person name="Yang Z."/>
            <person name="Liu X."/>
            <person name="Jiang W."/>
            <person name="Mao L."/>
            <person name="Kong X."/>
            <person name="Jiao Y."/>
            <person name="Jia J."/>
        </authorList>
    </citation>
    <scope>NUCLEOTIDE SEQUENCE [LARGE SCALE GENOMIC DNA]</scope>
    <source>
        <strain evidence="2">cv. AL8/78</strain>
    </source>
</reference>
<name>A0A453HYW1_AEGTS</name>
<evidence type="ECO:0000313" key="1">
    <source>
        <dbReference type="EnsemblPlants" id="AET4Gv20366100.7"/>
    </source>
</evidence>
<reference evidence="1" key="5">
    <citation type="journal article" date="2021" name="G3 (Bethesda)">
        <title>Aegilops tauschii genome assembly Aet v5.0 features greater sequence contiguity and improved annotation.</title>
        <authorList>
            <person name="Wang L."/>
            <person name="Zhu T."/>
            <person name="Rodriguez J.C."/>
            <person name="Deal K.R."/>
            <person name="Dubcovsky J."/>
            <person name="McGuire P.E."/>
            <person name="Lux T."/>
            <person name="Spannagl M."/>
            <person name="Mayer K.F.X."/>
            <person name="Baldrich P."/>
            <person name="Meyers B.C."/>
            <person name="Huo N."/>
            <person name="Gu Y.Q."/>
            <person name="Zhou H."/>
            <person name="Devos K.M."/>
            <person name="Bennetzen J.L."/>
            <person name="Unver T."/>
            <person name="Budak H."/>
            <person name="Gulick P.J."/>
            <person name="Galiba G."/>
            <person name="Kalapos B."/>
            <person name="Nelson D.R."/>
            <person name="Li P."/>
            <person name="You F.M."/>
            <person name="Luo M.C."/>
            <person name="Dvorak J."/>
        </authorList>
    </citation>
    <scope>NUCLEOTIDE SEQUENCE [LARGE SCALE GENOMIC DNA]</scope>
    <source>
        <strain evidence="1">cv. AL8/78</strain>
    </source>
</reference>
<dbReference type="Proteomes" id="UP000015105">
    <property type="component" value="Chromosome 4D"/>
</dbReference>
<organism evidence="1 2">
    <name type="scientific">Aegilops tauschii subsp. strangulata</name>
    <name type="common">Goatgrass</name>
    <dbReference type="NCBI Taxonomy" id="200361"/>
    <lineage>
        <taxon>Eukaryota</taxon>
        <taxon>Viridiplantae</taxon>
        <taxon>Streptophyta</taxon>
        <taxon>Embryophyta</taxon>
        <taxon>Tracheophyta</taxon>
        <taxon>Spermatophyta</taxon>
        <taxon>Magnoliopsida</taxon>
        <taxon>Liliopsida</taxon>
        <taxon>Poales</taxon>
        <taxon>Poaceae</taxon>
        <taxon>BOP clade</taxon>
        <taxon>Pooideae</taxon>
        <taxon>Triticodae</taxon>
        <taxon>Triticeae</taxon>
        <taxon>Triticinae</taxon>
        <taxon>Aegilops</taxon>
    </lineage>
</organism>
<sequence>MKFLQEPKSILQASDISKEEAWFPSAYLNINECCLQPWPSQNRTTQLFSGGTRDLMIIQ</sequence>
<proteinExistence type="predicted"/>
<dbReference type="Gramene" id="AET4Gv20366100.7">
    <property type="protein sequence ID" value="AET4Gv20366100.7"/>
    <property type="gene ID" value="AET4Gv20366100"/>
</dbReference>
<protein>
    <submittedName>
        <fullName evidence="1">Uncharacterized protein</fullName>
    </submittedName>
</protein>
<dbReference type="Gramene" id="AET4Gv20366100.1">
    <property type="protein sequence ID" value="AET4Gv20366100.1"/>
    <property type="gene ID" value="AET4Gv20366100"/>
</dbReference>
<keyword evidence="2" id="KW-1185">Reference proteome</keyword>
<reference evidence="1" key="3">
    <citation type="journal article" date="2017" name="Nature">
        <title>Genome sequence of the progenitor of the wheat D genome Aegilops tauschii.</title>
        <authorList>
            <person name="Luo M.C."/>
            <person name="Gu Y.Q."/>
            <person name="Puiu D."/>
            <person name="Wang H."/>
            <person name="Twardziok S.O."/>
            <person name="Deal K.R."/>
            <person name="Huo N."/>
            <person name="Zhu T."/>
            <person name="Wang L."/>
            <person name="Wang Y."/>
            <person name="McGuire P.E."/>
            <person name="Liu S."/>
            <person name="Long H."/>
            <person name="Ramasamy R.K."/>
            <person name="Rodriguez J.C."/>
            <person name="Van S.L."/>
            <person name="Yuan L."/>
            <person name="Wang Z."/>
            <person name="Xia Z."/>
            <person name="Xiao L."/>
            <person name="Anderson O.D."/>
            <person name="Ouyang S."/>
            <person name="Liang Y."/>
            <person name="Zimin A.V."/>
            <person name="Pertea G."/>
            <person name="Qi P."/>
            <person name="Bennetzen J.L."/>
            <person name="Dai X."/>
            <person name="Dawson M.W."/>
            <person name="Muller H.G."/>
            <person name="Kugler K."/>
            <person name="Rivarola-Duarte L."/>
            <person name="Spannagl M."/>
            <person name="Mayer K.F.X."/>
            <person name="Lu F.H."/>
            <person name="Bevan M.W."/>
            <person name="Leroy P."/>
            <person name="Li P."/>
            <person name="You F.M."/>
            <person name="Sun Q."/>
            <person name="Liu Z."/>
            <person name="Lyons E."/>
            <person name="Wicker T."/>
            <person name="Salzberg S.L."/>
            <person name="Devos K.M."/>
            <person name="Dvorak J."/>
        </authorList>
    </citation>
    <scope>NUCLEOTIDE SEQUENCE [LARGE SCALE GENOMIC DNA]</scope>
    <source>
        <strain evidence="1">cv. AL8/78</strain>
    </source>
</reference>
<dbReference type="EnsemblPlants" id="AET4Gv20366100.1">
    <property type="protein sequence ID" value="AET4Gv20366100.1"/>
    <property type="gene ID" value="AET4Gv20366100"/>
</dbReference>
<reference evidence="1" key="4">
    <citation type="submission" date="2019-03" db="UniProtKB">
        <authorList>
            <consortium name="EnsemblPlants"/>
        </authorList>
    </citation>
    <scope>IDENTIFICATION</scope>
</reference>
<accession>A0A453HYW1</accession>
<reference evidence="2" key="1">
    <citation type="journal article" date="2014" name="Science">
        <title>Ancient hybridizations among the ancestral genomes of bread wheat.</title>
        <authorList>
            <consortium name="International Wheat Genome Sequencing Consortium,"/>
            <person name="Marcussen T."/>
            <person name="Sandve S.R."/>
            <person name="Heier L."/>
            <person name="Spannagl M."/>
            <person name="Pfeifer M."/>
            <person name="Jakobsen K.S."/>
            <person name="Wulff B.B."/>
            <person name="Steuernagel B."/>
            <person name="Mayer K.F."/>
            <person name="Olsen O.A."/>
        </authorList>
    </citation>
    <scope>NUCLEOTIDE SEQUENCE [LARGE SCALE GENOMIC DNA]</scope>
    <source>
        <strain evidence="2">cv. AL8/78</strain>
    </source>
</reference>
<dbReference type="AlphaFoldDB" id="A0A453HYW1"/>